<dbReference type="OrthoDB" id="3539671at2759"/>
<evidence type="ECO:0000313" key="3">
    <source>
        <dbReference type="Proteomes" id="UP000536711"/>
    </source>
</evidence>
<keyword evidence="3" id="KW-1185">Reference proteome</keyword>
<dbReference type="EMBL" id="JAADJF010000200">
    <property type="protein sequence ID" value="KAF4434648.1"/>
    <property type="molecule type" value="Genomic_DNA"/>
</dbReference>
<sequence length="447" mass="47828">MSEENQLFWKAYASTVKNIMVSGPVGDNTRVYIAAANTAGISGGKDIPAVCTEWGIYQYADFLLDPTNPNFLASKVSRYSEVLNMTLQTLTPGAGGDNSPDAWDRLNKAKEKLAILRSEMEDAKKKAMQDFKDDDNPEKPKSFASGPRSTPMPTWSPSKTGTEAAANEAQMKTNAIGSAGSALLAEAMKSAANGSNALTELKGYNMKASIQSVTYDAAGRPILPDPLETQYVPQYSISGYAAMLDGWVGFSNKPDEFCISLSTGQRSSFKGIGVTEAQGNASFSRFPVFDFYASGGGRVEHSNFNMSSNAKDVKVALKIQHYKTVPFEPGSWNVDAKSLMAKLGAKPPTMFQKVRPKQMLIALGVSMDISFSGDAKTAFDQDYKKTVQGGGGINVFEFRIGASGSTSEENGSHDNTWDASSGVLTINAENSRASAKVLAVMGEIVSA</sequence>
<comment type="caution">
    <text evidence="2">The sequence shown here is derived from an EMBL/GenBank/DDBJ whole genome shotgun (WGS) entry which is preliminary data.</text>
</comment>
<dbReference type="Proteomes" id="UP000536711">
    <property type="component" value="Unassembled WGS sequence"/>
</dbReference>
<gene>
    <name evidence="2" type="ORF">FACUT_7707</name>
</gene>
<feature type="region of interest" description="Disordered" evidence="1">
    <location>
        <begin position="124"/>
        <end position="162"/>
    </location>
</feature>
<evidence type="ECO:0000313" key="2">
    <source>
        <dbReference type="EMBL" id="KAF4434648.1"/>
    </source>
</evidence>
<organism evidence="2 3">
    <name type="scientific">Fusarium acutatum</name>
    <dbReference type="NCBI Taxonomy" id="78861"/>
    <lineage>
        <taxon>Eukaryota</taxon>
        <taxon>Fungi</taxon>
        <taxon>Dikarya</taxon>
        <taxon>Ascomycota</taxon>
        <taxon>Pezizomycotina</taxon>
        <taxon>Sordariomycetes</taxon>
        <taxon>Hypocreomycetidae</taxon>
        <taxon>Hypocreales</taxon>
        <taxon>Nectriaceae</taxon>
        <taxon>Fusarium</taxon>
        <taxon>Fusarium fujikuroi species complex</taxon>
    </lineage>
</organism>
<evidence type="ECO:0000256" key="1">
    <source>
        <dbReference type="SAM" id="MobiDB-lite"/>
    </source>
</evidence>
<dbReference type="AlphaFoldDB" id="A0A8H4JQ10"/>
<proteinExistence type="predicted"/>
<accession>A0A8H4JQ10</accession>
<name>A0A8H4JQ10_9HYPO</name>
<reference evidence="2 3" key="1">
    <citation type="submission" date="2020-01" db="EMBL/GenBank/DDBJ databases">
        <title>Identification and distribution of gene clusters putatively required for synthesis of sphingolipid metabolism inhibitors in phylogenetically diverse species of the filamentous fungus Fusarium.</title>
        <authorList>
            <person name="Kim H.-S."/>
            <person name="Busman M."/>
            <person name="Brown D.W."/>
            <person name="Divon H."/>
            <person name="Uhlig S."/>
            <person name="Proctor R.H."/>
        </authorList>
    </citation>
    <scope>NUCLEOTIDE SEQUENCE [LARGE SCALE GENOMIC DNA]</scope>
    <source>
        <strain evidence="2 3">NRRL 13308</strain>
    </source>
</reference>
<feature type="compositionally biased region" description="Polar residues" evidence="1">
    <location>
        <begin position="147"/>
        <end position="161"/>
    </location>
</feature>
<protein>
    <submittedName>
        <fullName evidence="2">Uncharacterized protein</fullName>
    </submittedName>
</protein>